<protein>
    <submittedName>
        <fullName evidence="2">Uncharacterized protein</fullName>
    </submittedName>
</protein>
<evidence type="ECO:0000313" key="2">
    <source>
        <dbReference type="EMBL" id="TGZ79443.1"/>
    </source>
</evidence>
<dbReference type="AlphaFoldDB" id="A0A4S2MQJ3"/>
<name>A0A4S2MQJ3_9PEZI</name>
<accession>A0A4S2MQJ3</accession>
<keyword evidence="1" id="KW-0812">Transmembrane</keyword>
<keyword evidence="3" id="KW-1185">Reference proteome</keyword>
<organism evidence="2 3">
    <name type="scientific">Ascodesmis nigricans</name>
    <dbReference type="NCBI Taxonomy" id="341454"/>
    <lineage>
        <taxon>Eukaryota</taxon>
        <taxon>Fungi</taxon>
        <taxon>Dikarya</taxon>
        <taxon>Ascomycota</taxon>
        <taxon>Pezizomycotina</taxon>
        <taxon>Pezizomycetes</taxon>
        <taxon>Pezizales</taxon>
        <taxon>Ascodesmidaceae</taxon>
        <taxon>Ascodesmis</taxon>
    </lineage>
</organism>
<keyword evidence="1" id="KW-1133">Transmembrane helix</keyword>
<reference evidence="2 3" key="1">
    <citation type="submission" date="2019-04" db="EMBL/GenBank/DDBJ databases">
        <title>Comparative genomics and transcriptomics to analyze fruiting body development in filamentous ascomycetes.</title>
        <authorList>
            <consortium name="DOE Joint Genome Institute"/>
            <person name="Lutkenhaus R."/>
            <person name="Traeger S."/>
            <person name="Breuer J."/>
            <person name="Kuo A."/>
            <person name="Lipzen A."/>
            <person name="Pangilinan J."/>
            <person name="Dilworth D."/>
            <person name="Sandor L."/>
            <person name="Poggeler S."/>
            <person name="Barry K."/>
            <person name="Grigoriev I.V."/>
            <person name="Nowrousian M."/>
        </authorList>
    </citation>
    <scope>NUCLEOTIDE SEQUENCE [LARGE SCALE GENOMIC DNA]</scope>
    <source>
        <strain evidence="2 3">CBS 389.68</strain>
    </source>
</reference>
<evidence type="ECO:0000256" key="1">
    <source>
        <dbReference type="SAM" id="Phobius"/>
    </source>
</evidence>
<gene>
    <name evidence="2" type="ORF">EX30DRAFT_107804</name>
</gene>
<sequence>MAQLEGLWYNISITLMVWFYLLGTVKLKTKMIDLNPSKSFKLLQLRLIVFRGSRI</sequence>
<dbReference type="InParanoid" id="A0A4S2MQJ3"/>
<dbReference type="Proteomes" id="UP000298138">
    <property type="component" value="Unassembled WGS sequence"/>
</dbReference>
<keyword evidence="1" id="KW-0472">Membrane</keyword>
<dbReference type="EMBL" id="ML220131">
    <property type="protein sequence ID" value="TGZ79443.1"/>
    <property type="molecule type" value="Genomic_DNA"/>
</dbReference>
<proteinExistence type="predicted"/>
<evidence type="ECO:0000313" key="3">
    <source>
        <dbReference type="Proteomes" id="UP000298138"/>
    </source>
</evidence>
<feature type="transmembrane region" description="Helical" evidence="1">
    <location>
        <begin position="6"/>
        <end position="25"/>
    </location>
</feature>